<dbReference type="Proteomes" id="UP000287171">
    <property type="component" value="Unassembled WGS sequence"/>
</dbReference>
<feature type="DNA-binding region" description="H-T-H motif" evidence="2">
    <location>
        <begin position="36"/>
        <end position="55"/>
    </location>
</feature>
<evidence type="ECO:0000313" key="5">
    <source>
        <dbReference type="Proteomes" id="UP000287171"/>
    </source>
</evidence>
<name>A0A402BD19_9CHLR</name>
<comment type="caution">
    <text evidence="4">The sequence shown here is derived from an EMBL/GenBank/DDBJ whole genome shotgun (WGS) entry which is preliminary data.</text>
</comment>
<dbReference type="AlphaFoldDB" id="A0A402BD19"/>
<dbReference type="PROSITE" id="PS50977">
    <property type="entry name" value="HTH_TETR_2"/>
    <property type="match status" value="1"/>
</dbReference>
<keyword evidence="1 2" id="KW-0238">DNA-binding</keyword>
<keyword evidence="5" id="KW-1185">Reference proteome</keyword>
<dbReference type="InterPro" id="IPR050624">
    <property type="entry name" value="HTH-type_Tx_Regulator"/>
</dbReference>
<dbReference type="PANTHER" id="PTHR43479:SF7">
    <property type="entry name" value="TETR-FAMILY TRANSCRIPTIONAL REGULATOR"/>
    <property type="match status" value="1"/>
</dbReference>
<dbReference type="EMBL" id="BIFT01000002">
    <property type="protein sequence ID" value="GCE29255.1"/>
    <property type="molecule type" value="Genomic_DNA"/>
</dbReference>
<dbReference type="SUPFAM" id="SSF46689">
    <property type="entry name" value="Homeodomain-like"/>
    <property type="match status" value="1"/>
</dbReference>
<evidence type="ECO:0000256" key="2">
    <source>
        <dbReference type="PROSITE-ProRule" id="PRU00335"/>
    </source>
</evidence>
<dbReference type="InterPro" id="IPR001647">
    <property type="entry name" value="HTH_TetR"/>
</dbReference>
<proteinExistence type="predicted"/>
<dbReference type="InterPro" id="IPR009057">
    <property type="entry name" value="Homeodomain-like_sf"/>
</dbReference>
<dbReference type="InterPro" id="IPR023772">
    <property type="entry name" value="DNA-bd_HTH_TetR-type_CS"/>
</dbReference>
<dbReference type="PRINTS" id="PR00455">
    <property type="entry name" value="HTHTETR"/>
</dbReference>
<evidence type="ECO:0000256" key="1">
    <source>
        <dbReference type="ARBA" id="ARBA00023125"/>
    </source>
</evidence>
<dbReference type="GO" id="GO:0003677">
    <property type="term" value="F:DNA binding"/>
    <property type="evidence" value="ECO:0007669"/>
    <property type="project" value="UniProtKB-UniRule"/>
</dbReference>
<organism evidence="4 5">
    <name type="scientific">Dictyobacter alpinus</name>
    <dbReference type="NCBI Taxonomy" id="2014873"/>
    <lineage>
        <taxon>Bacteria</taxon>
        <taxon>Bacillati</taxon>
        <taxon>Chloroflexota</taxon>
        <taxon>Ktedonobacteria</taxon>
        <taxon>Ktedonobacterales</taxon>
        <taxon>Dictyobacteraceae</taxon>
        <taxon>Dictyobacter</taxon>
    </lineage>
</organism>
<dbReference type="PANTHER" id="PTHR43479">
    <property type="entry name" value="ACREF/ENVCD OPERON REPRESSOR-RELATED"/>
    <property type="match status" value="1"/>
</dbReference>
<accession>A0A402BD19</accession>
<dbReference type="Gene3D" id="1.10.357.10">
    <property type="entry name" value="Tetracycline Repressor, domain 2"/>
    <property type="match status" value="1"/>
</dbReference>
<protein>
    <recommendedName>
        <fullName evidence="3">HTH tetR-type domain-containing protein</fullName>
    </recommendedName>
</protein>
<dbReference type="Pfam" id="PF00440">
    <property type="entry name" value="TetR_N"/>
    <property type="match status" value="1"/>
</dbReference>
<gene>
    <name evidence="4" type="ORF">KDA_47390</name>
</gene>
<evidence type="ECO:0000259" key="3">
    <source>
        <dbReference type="PROSITE" id="PS50977"/>
    </source>
</evidence>
<evidence type="ECO:0000313" key="4">
    <source>
        <dbReference type="EMBL" id="GCE29255.1"/>
    </source>
</evidence>
<dbReference type="PROSITE" id="PS01081">
    <property type="entry name" value="HTH_TETR_1"/>
    <property type="match status" value="1"/>
</dbReference>
<feature type="domain" description="HTH tetR-type" evidence="3">
    <location>
        <begin position="13"/>
        <end position="73"/>
    </location>
</feature>
<sequence>MATPPKNVDLRAQRTRQLLWQAFLDIMQEKGFTAMSIQEITERANVHRGTFYAHFADKYALLEAILREEFRDVLTIRGEEQDQRSFFRRERVRLEEGNIHLCSGGGMGNGSIGTPMSLDGHMNDRADVPREGRSDMAKLVFGMNQCIDGYVDHMRFGPTSPTPFRHFIEEAQLRAGSIYGRQVYELMRSWDDDHPEWDAEKHGVAEPAEMGRLA</sequence>
<reference evidence="5" key="1">
    <citation type="submission" date="2018-12" db="EMBL/GenBank/DDBJ databases">
        <title>Tengunoibacter tsumagoiensis gen. nov., sp. nov., Dictyobacter kobayashii sp. nov., D. alpinus sp. nov., and D. joshuensis sp. nov. and description of Dictyobacteraceae fam. nov. within the order Ktedonobacterales isolated from Tengu-no-mugimeshi.</title>
        <authorList>
            <person name="Wang C.M."/>
            <person name="Zheng Y."/>
            <person name="Sakai Y."/>
            <person name="Toyoda A."/>
            <person name="Minakuchi Y."/>
            <person name="Abe K."/>
            <person name="Yokota A."/>
            <person name="Yabe S."/>
        </authorList>
    </citation>
    <scope>NUCLEOTIDE SEQUENCE [LARGE SCALE GENOMIC DNA]</scope>
    <source>
        <strain evidence="5">Uno16</strain>
    </source>
</reference>